<feature type="region of interest" description="Disordered" evidence="3">
    <location>
        <begin position="753"/>
        <end position="808"/>
    </location>
</feature>
<gene>
    <name evidence="4" type="ORF">CEY00_Acc20699</name>
</gene>
<proteinExistence type="inferred from homology"/>
<feature type="compositionally biased region" description="Basic and acidic residues" evidence="3">
    <location>
        <begin position="178"/>
        <end position="188"/>
    </location>
</feature>
<keyword evidence="5" id="KW-1185">Reference proteome</keyword>
<dbReference type="GO" id="GO:0030036">
    <property type="term" value="P:actin cytoskeleton organization"/>
    <property type="evidence" value="ECO:0007669"/>
    <property type="project" value="UniProtKB-UniRule"/>
</dbReference>
<feature type="compositionally biased region" description="Polar residues" evidence="3">
    <location>
        <begin position="523"/>
        <end position="547"/>
    </location>
</feature>
<keyword evidence="2" id="KW-0009">Actin-binding</keyword>
<keyword evidence="2" id="KW-0963">Cytoplasm</keyword>
<dbReference type="Gene3D" id="6.10.280.150">
    <property type="match status" value="1"/>
</dbReference>
<evidence type="ECO:0000256" key="1">
    <source>
        <dbReference type="ARBA" id="ARBA00006993"/>
    </source>
</evidence>
<comment type="caution">
    <text evidence="4">The sequence shown here is derived from an EMBL/GenBank/DDBJ whole genome shotgun (WGS) entry which is preliminary data.</text>
</comment>
<feature type="compositionally biased region" description="Basic and acidic residues" evidence="3">
    <location>
        <begin position="878"/>
        <end position="887"/>
    </location>
</feature>
<feature type="region of interest" description="Disordered" evidence="3">
    <location>
        <begin position="177"/>
        <end position="216"/>
    </location>
</feature>
<dbReference type="GO" id="GO:0034237">
    <property type="term" value="F:protein kinase A regulatory subunit binding"/>
    <property type="evidence" value="ECO:0007669"/>
    <property type="project" value="TreeGrafter"/>
</dbReference>
<comment type="function">
    <text evidence="2">Involved in regulation of actin and microtubule organization. Part of a WAVE complex that activates the Arp2/3 complex.</text>
</comment>
<dbReference type="GO" id="GO:0005856">
    <property type="term" value="C:cytoskeleton"/>
    <property type="evidence" value="ECO:0007669"/>
    <property type="project" value="UniProtKB-SubCell"/>
</dbReference>
<dbReference type="EMBL" id="NKQK01000018">
    <property type="protein sequence ID" value="PSS04840.1"/>
    <property type="molecule type" value="Genomic_DNA"/>
</dbReference>
<name>A0A2R6QAB9_ACTCC</name>
<evidence type="ECO:0000256" key="2">
    <source>
        <dbReference type="RuleBase" id="RU367034"/>
    </source>
</evidence>
<dbReference type="PANTHER" id="PTHR12902:SF33">
    <property type="entry name" value="PROTEIN SCAR3"/>
    <property type="match status" value="1"/>
</dbReference>
<dbReference type="InterPro" id="IPR028288">
    <property type="entry name" value="SCAR/WAVE_fam"/>
</dbReference>
<evidence type="ECO:0000313" key="5">
    <source>
        <dbReference type="Proteomes" id="UP000241394"/>
    </source>
</evidence>
<comment type="similarity">
    <text evidence="1 2">Belongs to the SCAR/WAVE family.</text>
</comment>
<dbReference type="AlphaFoldDB" id="A0A2R6QAB9"/>
<dbReference type="Gramene" id="PSS04840">
    <property type="protein sequence ID" value="PSS04840"/>
    <property type="gene ID" value="CEY00_Acc20699"/>
</dbReference>
<feature type="compositionally biased region" description="Polar residues" evidence="3">
    <location>
        <begin position="761"/>
        <end position="789"/>
    </location>
</feature>
<feature type="region of interest" description="Disordered" evidence="3">
    <location>
        <begin position="647"/>
        <end position="711"/>
    </location>
</feature>
<feature type="region of interest" description="Disordered" evidence="3">
    <location>
        <begin position="607"/>
        <end position="634"/>
    </location>
</feature>
<feature type="region of interest" description="Disordered" evidence="3">
    <location>
        <begin position="835"/>
        <end position="901"/>
    </location>
</feature>
<dbReference type="FunCoup" id="A0A2R6QAB9">
    <property type="interactions" value="1904"/>
</dbReference>
<dbReference type="Gene3D" id="1.20.5.340">
    <property type="match status" value="1"/>
</dbReference>
<dbReference type="GO" id="GO:2000601">
    <property type="term" value="P:positive regulation of Arp2/3 complex-mediated actin nucleation"/>
    <property type="evidence" value="ECO:0007669"/>
    <property type="project" value="TreeGrafter"/>
</dbReference>
<feature type="region of interest" description="Disordered" evidence="3">
    <location>
        <begin position="956"/>
        <end position="977"/>
    </location>
</feature>
<dbReference type="OrthoDB" id="753427at2759"/>
<dbReference type="InParanoid" id="A0A2R6QAB9"/>
<evidence type="ECO:0000256" key="3">
    <source>
        <dbReference type="SAM" id="MobiDB-lite"/>
    </source>
</evidence>
<feature type="compositionally biased region" description="Polar residues" evidence="3">
    <location>
        <begin position="206"/>
        <end position="216"/>
    </location>
</feature>
<feature type="compositionally biased region" description="Polar residues" evidence="3">
    <location>
        <begin position="616"/>
        <end position="625"/>
    </location>
</feature>
<reference evidence="4 5" key="1">
    <citation type="submission" date="2017-07" db="EMBL/GenBank/DDBJ databases">
        <title>An improved, manually edited Actinidia chinensis var. chinensis (kiwifruit) genome highlights the challenges associated with draft genomes and gene prediction in plants.</title>
        <authorList>
            <person name="Pilkington S."/>
            <person name="Crowhurst R."/>
            <person name="Hilario E."/>
            <person name="Nardozza S."/>
            <person name="Fraser L."/>
            <person name="Peng Y."/>
            <person name="Gunaseelan K."/>
            <person name="Simpson R."/>
            <person name="Tahir J."/>
            <person name="Deroles S."/>
            <person name="Templeton K."/>
            <person name="Luo Z."/>
            <person name="Davy M."/>
            <person name="Cheng C."/>
            <person name="Mcneilage M."/>
            <person name="Scaglione D."/>
            <person name="Liu Y."/>
            <person name="Zhang Q."/>
            <person name="Datson P."/>
            <person name="De Silva N."/>
            <person name="Gardiner S."/>
            <person name="Bassett H."/>
            <person name="Chagne D."/>
            <person name="Mccallum J."/>
            <person name="Dzierzon H."/>
            <person name="Deng C."/>
            <person name="Wang Y.-Y."/>
            <person name="Barron N."/>
            <person name="Manako K."/>
            <person name="Bowen J."/>
            <person name="Foster T."/>
            <person name="Erridge Z."/>
            <person name="Tiffin H."/>
            <person name="Waite C."/>
            <person name="Davies K."/>
            <person name="Grierson E."/>
            <person name="Laing W."/>
            <person name="Kirk R."/>
            <person name="Chen X."/>
            <person name="Wood M."/>
            <person name="Montefiori M."/>
            <person name="Brummell D."/>
            <person name="Schwinn K."/>
            <person name="Catanach A."/>
            <person name="Fullerton C."/>
            <person name="Li D."/>
            <person name="Meiyalaghan S."/>
            <person name="Nieuwenhuizen N."/>
            <person name="Read N."/>
            <person name="Prakash R."/>
            <person name="Hunter D."/>
            <person name="Zhang H."/>
            <person name="Mckenzie M."/>
            <person name="Knabel M."/>
            <person name="Harris A."/>
            <person name="Allan A."/>
            <person name="Chen A."/>
            <person name="Janssen B."/>
            <person name="Plunkett B."/>
            <person name="Dwamena C."/>
            <person name="Voogd C."/>
            <person name="Leif D."/>
            <person name="Lafferty D."/>
            <person name="Souleyre E."/>
            <person name="Varkonyi-Gasic E."/>
            <person name="Gambi F."/>
            <person name="Hanley J."/>
            <person name="Yao J.-L."/>
            <person name="Cheung J."/>
            <person name="David K."/>
            <person name="Warren B."/>
            <person name="Marsh K."/>
            <person name="Snowden K."/>
            <person name="Lin-Wang K."/>
            <person name="Brian L."/>
            <person name="Martinez-Sanchez M."/>
            <person name="Wang M."/>
            <person name="Ileperuma N."/>
            <person name="Macnee N."/>
            <person name="Campin R."/>
            <person name="Mcatee P."/>
            <person name="Drummond R."/>
            <person name="Espley R."/>
            <person name="Ireland H."/>
            <person name="Wu R."/>
            <person name="Atkinson R."/>
            <person name="Karunairetnam S."/>
            <person name="Bulley S."/>
            <person name="Chunkath S."/>
            <person name="Hanley Z."/>
            <person name="Storey R."/>
            <person name="Thrimawithana A."/>
            <person name="Thomson S."/>
            <person name="David C."/>
            <person name="Testolin R."/>
        </authorList>
    </citation>
    <scope>NUCLEOTIDE SEQUENCE [LARGE SCALE GENOMIC DNA]</scope>
    <source>
        <strain evidence="5">cv. Red5</strain>
        <tissue evidence="4">Young leaf</tissue>
    </source>
</reference>
<protein>
    <recommendedName>
        <fullName evidence="2">Protein SCAR</fullName>
    </recommendedName>
    <alternativeName>
        <fullName evidence="2">Protein WAVE</fullName>
    </alternativeName>
</protein>
<feature type="compositionally biased region" description="Basic and acidic residues" evidence="3">
    <location>
        <begin position="956"/>
        <end position="968"/>
    </location>
</feature>
<feature type="compositionally biased region" description="Basic and acidic residues" evidence="3">
    <location>
        <begin position="656"/>
        <end position="700"/>
    </location>
</feature>
<dbReference type="OMA" id="DNAREIC"/>
<organism evidence="4 5">
    <name type="scientific">Actinidia chinensis var. chinensis</name>
    <name type="common">Chinese soft-hair kiwi</name>
    <dbReference type="NCBI Taxonomy" id="1590841"/>
    <lineage>
        <taxon>Eukaryota</taxon>
        <taxon>Viridiplantae</taxon>
        <taxon>Streptophyta</taxon>
        <taxon>Embryophyta</taxon>
        <taxon>Tracheophyta</taxon>
        <taxon>Spermatophyta</taxon>
        <taxon>Magnoliopsida</taxon>
        <taxon>eudicotyledons</taxon>
        <taxon>Gunneridae</taxon>
        <taxon>Pentapetalae</taxon>
        <taxon>asterids</taxon>
        <taxon>Ericales</taxon>
        <taxon>Actinidiaceae</taxon>
        <taxon>Actinidia</taxon>
    </lineage>
</organism>
<dbReference type="GO" id="GO:0071933">
    <property type="term" value="F:Arp2/3 complex binding"/>
    <property type="evidence" value="ECO:0007669"/>
    <property type="project" value="TreeGrafter"/>
</dbReference>
<feature type="region of interest" description="Disordered" evidence="3">
    <location>
        <begin position="307"/>
        <end position="337"/>
    </location>
</feature>
<reference evidence="5" key="2">
    <citation type="journal article" date="2018" name="BMC Genomics">
        <title>A manually annotated Actinidia chinensis var. chinensis (kiwifruit) genome highlights the challenges associated with draft genomes and gene prediction in plants.</title>
        <authorList>
            <person name="Pilkington S.M."/>
            <person name="Crowhurst R."/>
            <person name="Hilario E."/>
            <person name="Nardozza S."/>
            <person name="Fraser L."/>
            <person name="Peng Y."/>
            <person name="Gunaseelan K."/>
            <person name="Simpson R."/>
            <person name="Tahir J."/>
            <person name="Deroles S.C."/>
            <person name="Templeton K."/>
            <person name="Luo Z."/>
            <person name="Davy M."/>
            <person name="Cheng C."/>
            <person name="McNeilage M."/>
            <person name="Scaglione D."/>
            <person name="Liu Y."/>
            <person name="Zhang Q."/>
            <person name="Datson P."/>
            <person name="De Silva N."/>
            <person name="Gardiner S.E."/>
            <person name="Bassett H."/>
            <person name="Chagne D."/>
            <person name="McCallum J."/>
            <person name="Dzierzon H."/>
            <person name="Deng C."/>
            <person name="Wang Y.Y."/>
            <person name="Barron L."/>
            <person name="Manako K."/>
            <person name="Bowen J."/>
            <person name="Foster T.M."/>
            <person name="Erridge Z.A."/>
            <person name="Tiffin H."/>
            <person name="Waite C.N."/>
            <person name="Davies K.M."/>
            <person name="Grierson E.P."/>
            <person name="Laing W.A."/>
            <person name="Kirk R."/>
            <person name="Chen X."/>
            <person name="Wood M."/>
            <person name="Montefiori M."/>
            <person name="Brummell D.A."/>
            <person name="Schwinn K.E."/>
            <person name="Catanach A."/>
            <person name="Fullerton C."/>
            <person name="Li D."/>
            <person name="Meiyalaghan S."/>
            <person name="Nieuwenhuizen N."/>
            <person name="Read N."/>
            <person name="Prakash R."/>
            <person name="Hunter D."/>
            <person name="Zhang H."/>
            <person name="McKenzie M."/>
            <person name="Knabel M."/>
            <person name="Harris A."/>
            <person name="Allan A.C."/>
            <person name="Gleave A."/>
            <person name="Chen A."/>
            <person name="Janssen B.J."/>
            <person name="Plunkett B."/>
            <person name="Ampomah-Dwamena C."/>
            <person name="Voogd C."/>
            <person name="Leif D."/>
            <person name="Lafferty D."/>
            <person name="Souleyre E.J.F."/>
            <person name="Varkonyi-Gasic E."/>
            <person name="Gambi F."/>
            <person name="Hanley J."/>
            <person name="Yao J.L."/>
            <person name="Cheung J."/>
            <person name="David K.M."/>
            <person name="Warren B."/>
            <person name="Marsh K."/>
            <person name="Snowden K.C."/>
            <person name="Lin-Wang K."/>
            <person name="Brian L."/>
            <person name="Martinez-Sanchez M."/>
            <person name="Wang M."/>
            <person name="Ileperuma N."/>
            <person name="Macnee N."/>
            <person name="Campin R."/>
            <person name="McAtee P."/>
            <person name="Drummond R.S.M."/>
            <person name="Espley R.V."/>
            <person name="Ireland H.S."/>
            <person name="Wu R."/>
            <person name="Atkinson R.G."/>
            <person name="Karunairetnam S."/>
            <person name="Bulley S."/>
            <person name="Chunkath S."/>
            <person name="Hanley Z."/>
            <person name="Storey R."/>
            <person name="Thrimawithana A.H."/>
            <person name="Thomson S."/>
            <person name="David C."/>
            <person name="Testolin R."/>
            <person name="Huang H."/>
            <person name="Hellens R.P."/>
            <person name="Schaffer R.J."/>
        </authorList>
    </citation>
    <scope>NUCLEOTIDE SEQUENCE [LARGE SCALE GENOMIC DNA]</scope>
    <source>
        <strain evidence="5">cv. Red5</strain>
    </source>
</reference>
<dbReference type="Proteomes" id="UP000241394">
    <property type="component" value="Chromosome LG18"/>
</dbReference>
<evidence type="ECO:0000313" key="4">
    <source>
        <dbReference type="EMBL" id="PSS04840.1"/>
    </source>
</evidence>
<feature type="compositionally biased region" description="Low complexity" evidence="3">
    <location>
        <begin position="795"/>
        <end position="807"/>
    </location>
</feature>
<sequence length="1126" mass="124592">MPLVRVQVRNEYGLGQPELYREANREDPKDVLDGVAVAGLVGILRQLGDLAEFAAEVFHGLQEQVTTTSSRSHKMMVRIQCIEGVLPPLEKAILAQKSHLHFAYTAGSVWHPHLQNEQNNFIYGDLPRFIMDSYEEGRDPPRLHLLDKFDTGGAGSCLKRYSDPTFFRKASTSSVEGNVEKVSKDRKANRSKKNRTWKRNEVSRGASISNHSDRTQFTYRNVDGQVSSPHTVSALDAIFRSDLRDQSNSFDSRTGSDYIECVFHPTYSMKPEEHEPKESSFSSLRMHHNDIIDSASVNDHNGVVDDDFPHILSHDQTGSGPGPGPGPGPDPGSSCVTWDEKTEILEPVGHQYDDDDDDEETVEMLRVNFNRDSQEHGAGNFGGVDPMDFQFDNEDTPTSVSGRNPLDDIESEPDNYMDALNTIESESETDLDYQTKREVEQSSNFMDEETQDEICGLTADQSDLQPSMLESCNTAHSSSNITVSIDEPNSISSECYANEDLTRIAKKSSDMSSSLGMDLCGNKNTLDGSNTESIVSNSPSSGLTETSPKVPMSDKIVKRTSCESQKPPAEPAGVATVKFWTNGNLLGLEPSKPPDFSVQNAEIQDSVTRSKDNIVSGLSQSNVLNGNGEERNPDKFVQSSKIVEQISAKNSSSLHNDQDGNYDKKTSWRLLPSDKDAKRDKSGDSHPSSRFDVDNVHRLSETSAGVPETEWSVASDVRAISAEDSQRDGENEFHTFGLRNRILVNGFQRKVSLVHREKSEPPSSMKTGVSEQNSRNQSGAYQTNSNRNFNMHLGSASPINSPSSSPPLQHMKIFFQPINGFETSKLKLKFRDGSYSHDGSRDMLPSFQLVPEPATPQRDTGADSDDDTFCRSSPYMSDDGHSHHSDSNSEQWESDDTPRSKNNELYDALRRISSTESISSSAELDRTGHGGSLDLPSLSTLNPLFVQEIKNGSDVKAFPKSDLPKEEDTPLPPPLPPLQWQVMKSHSDLTIRTQDSVSETLNHALEMKIVGSTISPQSMRSPAKQQLNTDEAIAFTQQSKPESHKLNGQKEFNQATNGRGADEKEDFLHQIRTKSFNLRRTATEKPIVTPVPAANVKVTAILEKANAIRQAVGSDYGEDDDNWSDT</sequence>
<feature type="region of interest" description="Disordered" evidence="3">
    <location>
        <begin position="523"/>
        <end position="554"/>
    </location>
</feature>
<dbReference type="GO" id="GO:0003779">
    <property type="term" value="F:actin binding"/>
    <property type="evidence" value="ECO:0007669"/>
    <property type="project" value="UniProtKB-UniRule"/>
</dbReference>
<accession>A0A2R6QAB9</accession>
<dbReference type="STRING" id="1590841.A0A2R6QAB9"/>
<comment type="subcellular location">
    <subcellularLocation>
        <location evidence="2">Cytoplasm</location>
        <location evidence="2">Cytoskeleton</location>
    </subcellularLocation>
</comment>
<dbReference type="PANTHER" id="PTHR12902">
    <property type="entry name" value="WASP-1"/>
    <property type="match status" value="1"/>
</dbReference>
<keyword evidence="2" id="KW-0206">Cytoskeleton</keyword>